<protein>
    <recommendedName>
        <fullName evidence="4">DUF5666 domain-containing protein</fullName>
    </recommendedName>
</protein>
<name>A0AAJ1IBF3_9SPIO</name>
<accession>A0AAJ1IBF3</accession>
<sequence>MKTVIKKIFVVLIMLTAFSAWADDGIQPVDLSITIRSLADSALTGSSPEAGTAVILNGTVIERTVTNPDKDAYSAELMMASGEWITDAEVTVSKCIILLNGPEYSEMVPARRSRTVNPKEIILNSELLVYGVFLGWAETSEGVIAVVEAGGVRKL</sequence>
<feature type="signal peptide" evidence="1">
    <location>
        <begin position="1"/>
        <end position="22"/>
    </location>
</feature>
<dbReference type="Proteomes" id="UP001221217">
    <property type="component" value="Unassembled WGS sequence"/>
</dbReference>
<proteinExistence type="predicted"/>
<evidence type="ECO:0000256" key="1">
    <source>
        <dbReference type="SAM" id="SignalP"/>
    </source>
</evidence>
<comment type="caution">
    <text evidence="2">The sequence shown here is derived from an EMBL/GenBank/DDBJ whole genome shotgun (WGS) entry which is preliminary data.</text>
</comment>
<dbReference type="EMBL" id="JAQQAL010000011">
    <property type="protein sequence ID" value="MDC7226195.1"/>
    <property type="molecule type" value="Genomic_DNA"/>
</dbReference>
<dbReference type="AlphaFoldDB" id="A0AAJ1IBF3"/>
<evidence type="ECO:0000313" key="2">
    <source>
        <dbReference type="EMBL" id="MDC7226195.1"/>
    </source>
</evidence>
<evidence type="ECO:0008006" key="4">
    <source>
        <dbReference type="Google" id="ProtNLM"/>
    </source>
</evidence>
<feature type="chain" id="PRO_5042517377" description="DUF5666 domain-containing protein" evidence="1">
    <location>
        <begin position="23"/>
        <end position="155"/>
    </location>
</feature>
<evidence type="ECO:0000313" key="3">
    <source>
        <dbReference type="Proteomes" id="UP001221217"/>
    </source>
</evidence>
<organism evidence="2 3">
    <name type="scientific">Candidatus Thalassospirochaeta sargassi</name>
    <dbReference type="NCBI Taxonomy" id="3119039"/>
    <lineage>
        <taxon>Bacteria</taxon>
        <taxon>Pseudomonadati</taxon>
        <taxon>Spirochaetota</taxon>
        <taxon>Spirochaetia</taxon>
        <taxon>Spirochaetales</taxon>
        <taxon>Spirochaetaceae</taxon>
        <taxon>Candidatus Thalassospirochaeta</taxon>
    </lineage>
</organism>
<keyword evidence="1" id="KW-0732">Signal</keyword>
<gene>
    <name evidence="2" type="ORF">PQJ61_05480</name>
</gene>
<reference evidence="2 3" key="1">
    <citation type="submission" date="2022-12" db="EMBL/GenBank/DDBJ databases">
        <title>Metagenome assembled genome from gulf of manar.</title>
        <authorList>
            <person name="Kohli P."/>
            <person name="Pk S."/>
            <person name="Venkata Ramana C."/>
            <person name="Sasikala C."/>
        </authorList>
    </citation>
    <scope>NUCLEOTIDE SEQUENCE [LARGE SCALE GENOMIC DNA]</scope>
    <source>
        <strain evidence="2">JB008</strain>
    </source>
</reference>